<keyword evidence="4" id="KW-1185">Reference proteome</keyword>
<reference evidence="2 3" key="1">
    <citation type="submission" date="2017-01" db="EMBL/GenBank/DDBJ databases">
        <authorList>
            <person name="Mah S.A."/>
            <person name="Swanson W.J."/>
            <person name="Moy G.W."/>
            <person name="Vacquier V.D."/>
        </authorList>
    </citation>
    <scope>NUCLEOTIDE SEQUENCE [LARGE SCALE GENOMIC DNA]</scope>
    <source>
        <strain evidence="2 3">DSM 16927</strain>
    </source>
</reference>
<dbReference type="KEGG" id="cjt:EG359_04390"/>
<evidence type="ECO:0000313" key="3">
    <source>
        <dbReference type="Proteomes" id="UP000186106"/>
    </source>
</evidence>
<accession>A0A1N7HWA3</accession>
<gene>
    <name evidence="1" type="ORF">EG359_04390</name>
    <name evidence="2" type="ORF">SAMN05421768_101483</name>
</gene>
<dbReference type="Proteomes" id="UP000279541">
    <property type="component" value="Chromosome"/>
</dbReference>
<evidence type="ECO:0000313" key="4">
    <source>
        <dbReference type="Proteomes" id="UP000279541"/>
    </source>
</evidence>
<dbReference type="EMBL" id="CP033926">
    <property type="protein sequence ID" value="AZA98890.1"/>
    <property type="molecule type" value="Genomic_DNA"/>
</dbReference>
<evidence type="ECO:0000313" key="2">
    <source>
        <dbReference type="EMBL" id="SIS29096.1"/>
    </source>
</evidence>
<organism evidence="2 3">
    <name type="scientific">Chryseobacterium joostei</name>
    <dbReference type="NCBI Taxonomy" id="112234"/>
    <lineage>
        <taxon>Bacteria</taxon>
        <taxon>Pseudomonadati</taxon>
        <taxon>Bacteroidota</taxon>
        <taxon>Flavobacteriia</taxon>
        <taxon>Flavobacteriales</taxon>
        <taxon>Weeksellaceae</taxon>
        <taxon>Chryseobacterium group</taxon>
        <taxon>Chryseobacterium</taxon>
    </lineage>
</organism>
<dbReference type="AlphaFoldDB" id="A0A1N7HWA3"/>
<dbReference type="STRING" id="112234.SAMN05421768_101483"/>
<dbReference type="PROSITE" id="PS51257">
    <property type="entry name" value="PROKAR_LIPOPROTEIN"/>
    <property type="match status" value="1"/>
</dbReference>
<proteinExistence type="predicted"/>
<evidence type="ECO:0000313" key="1">
    <source>
        <dbReference type="EMBL" id="AZA98890.1"/>
    </source>
</evidence>
<dbReference type="RefSeq" id="WP_076351606.1">
    <property type="nucleotide sequence ID" value="NZ_CP033926.1"/>
</dbReference>
<name>A0A1N7HWA3_9FLAO</name>
<dbReference type="Proteomes" id="UP000186106">
    <property type="component" value="Unassembled WGS sequence"/>
</dbReference>
<protein>
    <submittedName>
        <fullName evidence="2">Uncharacterized protein</fullName>
    </submittedName>
</protein>
<sequence>MKKIQVLITAFILFLTSCNQVDKDQKATNSNIRIMDNSEIIKHVKLAINPKFQDWVLFKNGTYLIFENTDTIKNVNDEAIKQMKEFGPVFAGGPAGDFSTIHLTKTDGWIISGHGYGMYTYVNPSEIENKAPNDIEIGLFGRTKRDLDGKNPEIIYTSSRKK</sequence>
<dbReference type="OrthoDB" id="1447403at2"/>
<dbReference type="EMBL" id="FTNZ01000001">
    <property type="protein sequence ID" value="SIS29096.1"/>
    <property type="molecule type" value="Genomic_DNA"/>
</dbReference>
<reference evidence="1 4" key="2">
    <citation type="submission" date="2018-11" db="EMBL/GenBank/DDBJ databases">
        <title>Proposal to divide the Flavobacteriaceae and reorganize its genera based on Amino Acid Identity values calculated from whole genome sequences.</title>
        <authorList>
            <person name="Nicholson A.C."/>
            <person name="Gulvik C.A."/>
            <person name="Whitney A.M."/>
            <person name="Humrighouse B.W."/>
            <person name="Bell M."/>
            <person name="Holmes B."/>
            <person name="Steigerwalt A.G."/>
            <person name="Villarma A."/>
            <person name="Sheth M."/>
            <person name="Batra D."/>
            <person name="Pryor J."/>
            <person name="Bernardet J.-F."/>
            <person name="Hugo C."/>
            <person name="Kampfer P."/>
            <person name="Newman J."/>
            <person name="McQuiston J.R."/>
        </authorList>
    </citation>
    <scope>NUCLEOTIDE SEQUENCE [LARGE SCALE GENOMIC DNA]</scope>
    <source>
        <strain evidence="1 4">DSM 16927</strain>
    </source>
</reference>